<dbReference type="GeneID" id="26904432"/>
<proteinExistence type="predicted"/>
<reference evidence="1 2" key="1">
    <citation type="submission" date="2015-07" db="EMBL/GenBank/DDBJ databases">
        <title>High-quality genome of monoxenous trypanosomatid Leptomonas pyrrhocoris.</title>
        <authorList>
            <person name="Flegontov P."/>
            <person name="Butenko A."/>
            <person name="Firsov S."/>
            <person name="Vlcek C."/>
            <person name="Logacheva M.D."/>
            <person name="Field M."/>
            <person name="Filatov D."/>
            <person name="Flegontova O."/>
            <person name="Gerasimov E."/>
            <person name="Jackson A.P."/>
            <person name="Kelly S."/>
            <person name="Opperdoes F."/>
            <person name="O'Reilly A."/>
            <person name="Votypka J."/>
            <person name="Yurchenko V."/>
            <person name="Lukes J."/>
        </authorList>
    </citation>
    <scope>NUCLEOTIDE SEQUENCE [LARGE SCALE GENOMIC DNA]</scope>
    <source>
        <strain evidence="1">H10</strain>
    </source>
</reference>
<sequence>MTDVTSQQGSASDVVTAVQQVRDDYMKFFSDVFTDELVELYEVDGSKDAVKQLTACIESGVAVYGHPIYVDDPHLSSS</sequence>
<keyword evidence="2" id="KW-1185">Reference proteome</keyword>
<name>A0A0M9G470_LEPPY</name>
<dbReference type="AlphaFoldDB" id="A0A0M9G470"/>
<gene>
    <name evidence="1" type="ORF">ABB37_04141</name>
</gene>
<dbReference type="EMBL" id="LGTL01000006">
    <property type="protein sequence ID" value="KPA81897.1"/>
    <property type="molecule type" value="Genomic_DNA"/>
</dbReference>
<protein>
    <submittedName>
        <fullName evidence="1">Uncharacterized protein</fullName>
    </submittedName>
</protein>
<evidence type="ECO:0000313" key="2">
    <source>
        <dbReference type="Proteomes" id="UP000037923"/>
    </source>
</evidence>
<dbReference type="OrthoDB" id="270288at2759"/>
<comment type="caution">
    <text evidence="1">The sequence shown here is derived from an EMBL/GenBank/DDBJ whole genome shotgun (WGS) entry which is preliminary data.</text>
</comment>
<dbReference type="Proteomes" id="UP000037923">
    <property type="component" value="Unassembled WGS sequence"/>
</dbReference>
<dbReference type="RefSeq" id="XP_015660336.1">
    <property type="nucleotide sequence ID" value="XM_015801716.1"/>
</dbReference>
<organism evidence="1 2">
    <name type="scientific">Leptomonas pyrrhocoris</name>
    <name type="common">Firebug parasite</name>
    <dbReference type="NCBI Taxonomy" id="157538"/>
    <lineage>
        <taxon>Eukaryota</taxon>
        <taxon>Discoba</taxon>
        <taxon>Euglenozoa</taxon>
        <taxon>Kinetoplastea</taxon>
        <taxon>Metakinetoplastina</taxon>
        <taxon>Trypanosomatida</taxon>
        <taxon>Trypanosomatidae</taxon>
        <taxon>Leishmaniinae</taxon>
        <taxon>Leptomonas</taxon>
    </lineage>
</organism>
<evidence type="ECO:0000313" key="1">
    <source>
        <dbReference type="EMBL" id="KPA81897.1"/>
    </source>
</evidence>
<dbReference type="OMA" id="DYMKFFS"/>
<accession>A0A0M9G470</accession>
<dbReference type="VEuPathDB" id="TriTrypDB:LpyrH10_06_5110"/>